<proteinExistence type="predicted"/>
<dbReference type="AlphaFoldDB" id="A0A5C4T4Q8"/>
<dbReference type="EMBL" id="VDCQ01000047">
    <property type="protein sequence ID" value="TNJ63149.1"/>
    <property type="molecule type" value="Genomic_DNA"/>
</dbReference>
<keyword evidence="3" id="KW-1185">Reference proteome</keyword>
<accession>A0A5C4T4Q8</accession>
<comment type="caution">
    <text evidence="2">The sequence shown here is derived from an EMBL/GenBank/DDBJ whole genome shotgun (WGS) entry which is preliminary data.</text>
</comment>
<keyword evidence="1" id="KW-0732">Signal</keyword>
<gene>
    <name evidence="2" type="ORF">FE784_26820</name>
</gene>
<sequence>MLQVILSIALALGITASARQAATVDAPPALSEQELQDIYSRVIMLQDTFAAESLQPMGIYVRDGALRVMVRNRYNHREQPDGKRLESLGNALYAAAGRPFPLVLEPYSSPEQPEIEGRITAIDEALGRVLIVDAVNRLPNGAPGAVWAKMYEDGIIVRASDRKELTFRDLALGQRVEAWSYGIILSSYPGQTELLELSVTDQPEEEDPYIPVTSILGSDLEQVAKIEVRYGDGSRLTIEDSYTIGLIVHRHLRLLVLQPCEGPERTSGYLYKIHLEVGNQTLAYSSDLQFGADRYKPNGETEKLDDFIVQYGREHIPGLLPGIDR</sequence>
<organism evidence="2 3">
    <name type="scientific">Paenibacillus hemerocallicola</name>
    <dbReference type="NCBI Taxonomy" id="1172614"/>
    <lineage>
        <taxon>Bacteria</taxon>
        <taxon>Bacillati</taxon>
        <taxon>Bacillota</taxon>
        <taxon>Bacilli</taxon>
        <taxon>Bacillales</taxon>
        <taxon>Paenibacillaceae</taxon>
        <taxon>Paenibacillus</taxon>
    </lineage>
</organism>
<reference evidence="2 3" key="1">
    <citation type="submission" date="2019-05" db="EMBL/GenBank/DDBJ databases">
        <title>We sequenced the genome of Paenibacillus hemerocallicola KCTC 33185 for further insight into its adaptation and study the phylogeny of Paenibacillus.</title>
        <authorList>
            <person name="Narsing Rao M.P."/>
        </authorList>
    </citation>
    <scope>NUCLEOTIDE SEQUENCE [LARGE SCALE GENOMIC DNA]</scope>
    <source>
        <strain evidence="2 3">KCTC 33185</strain>
    </source>
</reference>
<dbReference type="OrthoDB" id="2679107at2"/>
<evidence type="ECO:0000313" key="2">
    <source>
        <dbReference type="EMBL" id="TNJ63149.1"/>
    </source>
</evidence>
<dbReference type="Proteomes" id="UP000307943">
    <property type="component" value="Unassembled WGS sequence"/>
</dbReference>
<dbReference type="RefSeq" id="WP_139605335.1">
    <property type="nucleotide sequence ID" value="NZ_VDCQ01000047.1"/>
</dbReference>
<protein>
    <submittedName>
        <fullName evidence="2">Uncharacterized protein</fullName>
    </submittedName>
</protein>
<feature type="chain" id="PRO_5022676709" evidence="1">
    <location>
        <begin position="22"/>
        <end position="325"/>
    </location>
</feature>
<evidence type="ECO:0000313" key="3">
    <source>
        <dbReference type="Proteomes" id="UP000307943"/>
    </source>
</evidence>
<evidence type="ECO:0000256" key="1">
    <source>
        <dbReference type="SAM" id="SignalP"/>
    </source>
</evidence>
<name>A0A5C4T4Q8_9BACL</name>
<feature type="signal peptide" evidence="1">
    <location>
        <begin position="1"/>
        <end position="21"/>
    </location>
</feature>